<evidence type="ECO:0000313" key="3">
    <source>
        <dbReference type="EMBL" id="MDA4848711.1"/>
    </source>
</evidence>
<keyword evidence="4" id="KW-1185">Reference proteome</keyword>
<evidence type="ECO:0000313" key="4">
    <source>
        <dbReference type="Proteomes" id="UP001148313"/>
    </source>
</evidence>
<organism evidence="3 4">
    <name type="scientific">Hoeflea poritis</name>
    <dbReference type="NCBI Taxonomy" id="2993659"/>
    <lineage>
        <taxon>Bacteria</taxon>
        <taxon>Pseudomonadati</taxon>
        <taxon>Pseudomonadota</taxon>
        <taxon>Alphaproteobacteria</taxon>
        <taxon>Hyphomicrobiales</taxon>
        <taxon>Rhizobiaceae</taxon>
        <taxon>Hoeflea</taxon>
    </lineage>
</organism>
<accession>A0ABT4VVI9</accession>
<comment type="similarity">
    <text evidence="1">Belongs to the sulfatase family.</text>
</comment>
<sequence>MQKPNILFLLSDEHSFRFVGHRSSADGGEDVATPALDRLAAQSTVFTDTYCGAPICVPSRISLMTGLTAEKSGACDNTSYLDPALDTMPKALSRAEYTTCLIGKMHFLGSNQFHGFQYRPYGDLCGNHTHQFEHLIPMRPGDPVIGDDLGQQADLGSDRLGDFLETRTTTVGETKIPESQCGDQIVATETVSFLREHASRAPEKPWFLCASFSRPHYPLNTPARFLRNYPVDKITEPFVGPEGDSFDHVVTAALRAGFKIPRISKEEEMRARAAYFANVEFFDQVLGDLLLRLEMSGLLENTIIVYASDHGECAGEHGAWWKSGWYEASTRVPMMISTPEQRAGTQRARNVETPVSLLDLMPTFAAISGAEIGDVSGRNLLPAIGGQADLEDRMIICDHLNERWGEGSAFRMVRFNQYKLVVFDNEENLFFDLESDPKEQHNLFAVASGDEAEILDKMLDFVRNGLDFRKVLDEQRARMARLRAAYPMMNENYNPNQYMLSSGRVIEAEQALYYQSVITDDPDSFFGDYPDHLPSPLRP</sequence>
<dbReference type="InterPro" id="IPR000917">
    <property type="entry name" value="Sulfatase_N"/>
</dbReference>
<dbReference type="EMBL" id="JAPJZH010000028">
    <property type="protein sequence ID" value="MDA4848711.1"/>
    <property type="molecule type" value="Genomic_DNA"/>
</dbReference>
<feature type="domain" description="Sulfatase N-terminal" evidence="2">
    <location>
        <begin position="4"/>
        <end position="369"/>
    </location>
</feature>
<proteinExistence type="inferred from homology"/>
<dbReference type="SUPFAM" id="SSF53649">
    <property type="entry name" value="Alkaline phosphatase-like"/>
    <property type="match status" value="1"/>
</dbReference>
<dbReference type="PANTHER" id="PTHR42693:SF33">
    <property type="entry name" value="ARYLSULFATASE"/>
    <property type="match status" value="1"/>
</dbReference>
<dbReference type="Pfam" id="PF00884">
    <property type="entry name" value="Sulfatase"/>
    <property type="match status" value="1"/>
</dbReference>
<reference evidence="3" key="1">
    <citation type="submission" date="2022-11" db="EMBL/GenBank/DDBJ databases">
        <title>Hoeflea poritis sp. nov., isolated from scleractinian coral Porites lutea.</title>
        <authorList>
            <person name="Zhang G."/>
            <person name="Wei Q."/>
            <person name="Cai L."/>
        </authorList>
    </citation>
    <scope>NUCLEOTIDE SEQUENCE</scope>
    <source>
        <strain evidence="3">E7-10</strain>
    </source>
</reference>
<dbReference type="InterPro" id="IPR017850">
    <property type="entry name" value="Alkaline_phosphatase_core_sf"/>
</dbReference>
<dbReference type="Gene3D" id="3.40.720.10">
    <property type="entry name" value="Alkaline Phosphatase, subunit A"/>
    <property type="match status" value="1"/>
</dbReference>
<dbReference type="RefSeq" id="WP_271092585.1">
    <property type="nucleotide sequence ID" value="NZ_JAPJZH010000028.1"/>
</dbReference>
<comment type="caution">
    <text evidence="3">The sequence shown here is derived from an EMBL/GenBank/DDBJ whole genome shotgun (WGS) entry which is preliminary data.</text>
</comment>
<protein>
    <submittedName>
        <fullName evidence="3">Sulfatase-like hydrolase/transferase</fullName>
    </submittedName>
</protein>
<dbReference type="PANTHER" id="PTHR42693">
    <property type="entry name" value="ARYLSULFATASE FAMILY MEMBER"/>
    <property type="match status" value="1"/>
</dbReference>
<dbReference type="InterPro" id="IPR050738">
    <property type="entry name" value="Sulfatase"/>
</dbReference>
<gene>
    <name evidence="3" type="ORF">OOZ53_25370</name>
</gene>
<name>A0ABT4VVI9_9HYPH</name>
<evidence type="ECO:0000256" key="1">
    <source>
        <dbReference type="ARBA" id="ARBA00008779"/>
    </source>
</evidence>
<dbReference type="Proteomes" id="UP001148313">
    <property type="component" value="Unassembled WGS sequence"/>
</dbReference>
<evidence type="ECO:0000259" key="2">
    <source>
        <dbReference type="Pfam" id="PF00884"/>
    </source>
</evidence>